<dbReference type="Proteomes" id="UP001589810">
    <property type="component" value="Unassembled WGS sequence"/>
</dbReference>
<dbReference type="RefSeq" id="WP_273937861.1">
    <property type="nucleotide sequence ID" value="NZ_CP097263.1"/>
</dbReference>
<organism evidence="1 2">
    <name type="scientific">Kutzneria chonburiensis</name>
    <dbReference type="NCBI Taxonomy" id="1483604"/>
    <lineage>
        <taxon>Bacteria</taxon>
        <taxon>Bacillati</taxon>
        <taxon>Actinomycetota</taxon>
        <taxon>Actinomycetes</taxon>
        <taxon>Pseudonocardiales</taxon>
        <taxon>Pseudonocardiaceae</taxon>
        <taxon>Kutzneria</taxon>
    </lineage>
</organism>
<sequence>MAALGTPASWDIDGLCDLVAEQTNRRICRVPVAMSAMHPCGFWVSTEHIDFIVYESGTSRIHQEHIIAHELAHIICCHRGSTALTDESARLLFPDLDPDLVRDMLHRASYSDRQEEEAEMLASLIMERITKRHPESASTAEAVDTDTATDEVTRIARTLTYQVPRPRR</sequence>
<evidence type="ECO:0000313" key="2">
    <source>
        <dbReference type="Proteomes" id="UP001589810"/>
    </source>
</evidence>
<proteinExistence type="predicted"/>
<reference evidence="1 2" key="1">
    <citation type="submission" date="2024-09" db="EMBL/GenBank/DDBJ databases">
        <authorList>
            <person name="Sun Q."/>
            <person name="Mori K."/>
        </authorList>
    </citation>
    <scope>NUCLEOTIDE SEQUENCE [LARGE SCALE GENOMIC DNA]</scope>
    <source>
        <strain evidence="1 2">TBRC 1432</strain>
    </source>
</reference>
<evidence type="ECO:0008006" key="3">
    <source>
        <dbReference type="Google" id="ProtNLM"/>
    </source>
</evidence>
<accession>A0ABV6N8C3</accession>
<comment type="caution">
    <text evidence="1">The sequence shown here is derived from an EMBL/GenBank/DDBJ whole genome shotgun (WGS) entry which is preliminary data.</text>
</comment>
<keyword evidence="2" id="KW-1185">Reference proteome</keyword>
<name>A0ABV6N8C3_9PSEU</name>
<dbReference type="EMBL" id="JBHLUD010000015">
    <property type="protein sequence ID" value="MFC0548295.1"/>
    <property type="molecule type" value="Genomic_DNA"/>
</dbReference>
<protein>
    <recommendedName>
        <fullName evidence="3">IrrE N-terminal-like domain-containing protein</fullName>
    </recommendedName>
</protein>
<gene>
    <name evidence="1" type="ORF">ACFFH7_42775</name>
</gene>
<evidence type="ECO:0000313" key="1">
    <source>
        <dbReference type="EMBL" id="MFC0548295.1"/>
    </source>
</evidence>